<protein>
    <submittedName>
        <fullName evidence="3">NADP-dependent oxidoreductase</fullName>
    </submittedName>
</protein>
<dbReference type="SUPFAM" id="SSF50129">
    <property type="entry name" value="GroES-like"/>
    <property type="match status" value="1"/>
</dbReference>
<sequence length="338" mass="36566">MTKTMQAMQIKQYGQVPVSATQVSLPAVGATDVLVAIRAAGVNPIDTKTRDGEVKLLVAHQMPLTLGHEFAGVVAAVGRDVQQFKIGDEVYGRPRDARIGTFAEYIVVDVADIALKPQSLSFVKAASLPLVGLTSYQALIDLVQLKPGQKVLIQAGAGGVGTIAIQLAKYLGAYVATTASASSAPLVKKLGADLVIDYHQQSFDEVLHDYDLVFDTLGGVNLRKAFTILKPGGNIVSVSGLPNGQFGRRRHYSWWKTWLFSLATLNLTRWAHKYHVTYQFLFMQANGRELAELTALVEQGKLQPQIDRVFPLAETQAALDYVAQGRAHGKVVVTVAAE</sequence>
<dbReference type="Gene3D" id="3.90.180.10">
    <property type="entry name" value="Medium-chain alcohol dehydrogenases, catalytic domain"/>
    <property type="match status" value="1"/>
</dbReference>
<dbReference type="InterPro" id="IPR002328">
    <property type="entry name" value="ADH_Zn_CS"/>
</dbReference>
<dbReference type="PANTHER" id="PTHR11695">
    <property type="entry name" value="ALCOHOL DEHYDROGENASE RELATED"/>
    <property type="match status" value="1"/>
</dbReference>
<evidence type="ECO:0000256" key="1">
    <source>
        <dbReference type="ARBA" id="ARBA00023002"/>
    </source>
</evidence>
<dbReference type="InterPro" id="IPR050700">
    <property type="entry name" value="YIM1/Zinc_Alcohol_DH_Fams"/>
</dbReference>
<dbReference type="EMBL" id="CP042392">
    <property type="protein sequence ID" value="QEA53951.1"/>
    <property type="molecule type" value="Genomic_DNA"/>
</dbReference>
<dbReference type="CDD" id="cd05289">
    <property type="entry name" value="MDR_like_2"/>
    <property type="match status" value="1"/>
</dbReference>
<evidence type="ECO:0000313" key="4">
    <source>
        <dbReference type="Proteomes" id="UP000321772"/>
    </source>
</evidence>
<dbReference type="Proteomes" id="UP000321772">
    <property type="component" value="Chromosome"/>
</dbReference>
<reference evidence="3 4" key="1">
    <citation type="submission" date="2019-06" db="EMBL/GenBank/DDBJ databases">
        <title>Genome analyses of bacteria isolated from kimchi.</title>
        <authorList>
            <person name="Lee S."/>
            <person name="Ahn S."/>
            <person name="Roh S."/>
        </authorList>
    </citation>
    <scope>NUCLEOTIDE SEQUENCE [LARGE SCALE GENOMIC DNA]</scope>
    <source>
        <strain evidence="3 4">CBA3616</strain>
    </source>
</reference>
<dbReference type="PANTHER" id="PTHR11695:SF294">
    <property type="entry name" value="RETICULON-4-INTERACTING PROTEIN 1, MITOCHONDRIAL"/>
    <property type="match status" value="1"/>
</dbReference>
<dbReference type="InterPro" id="IPR036291">
    <property type="entry name" value="NAD(P)-bd_dom_sf"/>
</dbReference>
<keyword evidence="1" id="KW-0560">Oxidoreductase</keyword>
<gene>
    <name evidence="3" type="ORF">FGL77_12070</name>
</gene>
<dbReference type="InterPro" id="IPR002364">
    <property type="entry name" value="Quin_OxRdtase/zeta-crystal_CS"/>
</dbReference>
<feature type="domain" description="Enoyl reductase (ER)" evidence="2">
    <location>
        <begin position="14"/>
        <end position="333"/>
    </location>
</feature>
<dbReference type="SUPFAM" id="SSF51735">
    <property type="entry name" value="NAD(P)-binding Rossmann-fold domains"/>
    <property type="match status" value="1"/>
</dbReference>
<dbReference type="RefSeq" id="WP_146990377.1">
    <property type="nucleotide sequence ID" value="NZ_CP042392.1"/>
</dbReference>
<evidence type="ECO:0000313" key="3">
    <source>
        <dbReference type="EMBL" id="QEA53951.1"/>
    </source>
</evidence>
<dbReference type="AlphaFoldDB" id="A0A5B8TNI8"/>
<dbReference type="InterPro" id="IPR011032">
    <property type="entry name" value="GroES-like_sf"/>
</dbReference>
<evidence type="ECO:0000259" key="2">
    <source>
        <dbReference type="SMART" id="SM00829"/>
    </source>
</evidence>
<dbReference type="GO" id="GO:0008270">
    <property type="term" value="F:zinc ion binding"/>
    <property type="evidence" value="ECO:0007669"/>
    <property type="project" value="InterPro"/>
</dbReference>
<dbReference type="Gene3D" id="3.40.50.720">
    <property type="entry name" value="NAD(P)-binding Rossmann-like Domain"/>
    <property type="match status" value="1"/>
</dbReference>
<dbReference type="PROSITE" id="PS01162">
    <property type="entry name" value="QOR_ZETA_CRYSTAL"/>
    <property type="match status" value="1"/>
</dbReference>
<organism evidence="3 4">
    <name type="scientific">Loigolactobacillus coryniformis</name>
    <dbReference type="NCBI Taxonomy" id="1610"/>
    <lineage>
        <taxon>Bacteria</taxon>
        <taxon>Bacillati</taxon>
        <taxon>Bacillota</taxon>
        <taxon>Bacilli</taxon>
        <taxon>Lactobacillales</taxon>
        <taxon>Lactobacillaceae</taxon>
        <taxon>Loigolactobacillus</taxon>
    </lineage>
</organism>
<dbReference type="InterPro" id="IPR020843">
    <property type="entry name" value="ER"/>
</dbReference>
<accession>A0A5B8TNI8</accession>
<dbReference type="Pfam" id="PF13602">
    <property type="entry name" value="ADH_zinc_N_2"/>
    <property type="match status" value="1"/>
</dbReference>
<proteinExistence type="predicted"/>
<dbReference type="Pfam" id="PF08240">
    <property type="entry name" value="ADH_N"/>
    <property type="match status" value="1"/>
</dbReference>
<dbReference type="InterPro" id="IPR013154">
    <property type="entry name" value="ADH-like_N"/>
</dbReference>
<dbReference type="SMART" id="SM00829">
    <property type="entry name" value="PKS_ER"/>
    <property type="match status" value="1"/>
</dbReference>
<dbReference type="GO" id="GO:0016491">
    <property type="term" value="F:oxidoreductase activity"/>
    <property type="evidence" value="ECO:0007669"/>
    <property type="project" value="UniProtKB-KW"/>
</dbReference>
<dbReference type="PROSITE" id="PS00059">
    <property type="entry name" value="ADH_ZINC"/>
    <property type="match status" value="1"/>
</dbReference>
<name>A0A5B8TNI8_9LACO</name>